<dbReference type="PANTHER" id="PTHR43133">
    <property type="entry name" value="RNA POLYMERASE ECF-TYPE SIGMA FACTO"/>
    <property type="match status" value="1"/>
</dbReference>
<evidence type="ECO:0000259" key="6">
    <source>
        <dbReference type="Pfam" id="PF08281"/>
    </source>
</evidence>
<dbReference type="InterPro" id="IPR036388">
    <property type="entry name" value="WH-like_DNA-bd_sf"/>
</dbReference>
<comment type="caution">
    <text evidence="7">The sequence shown here is derived from an EMBL/GenBank/DDBJ whole genome shotgun (WGS) entry which is preliminary data.</text>
</comment>
<dbReference type="SUPFAM" id="SSF88659">
    <property type="entry name" value="Sigma3 and sigma4 domains of RNA polymerase sigma factors"/>
    <property type="match status" value="1"/>
</dbReference>
<dbReference type="PANTHER" id="PTHR43133:SF57">
    <property type="entry name" value="RNA POLYMERASE SIGMA-70 FACTOR"/>
    <property type="match status" value="1"/>
</dbReference>
<dbReference type="EMBL" id="JACJSI010000246">
    <property type="protein sequence ID" value="MBD2535204.1"/>
    <property type="molecule type" value="Genomic_DNA"/>
</dbReference>
<keyword evidence="4" id="KW-0804">Transcription</keyword>
<gene>
    <name evidence="7" type="ORF">H6G97_39665</name>
</gene>
<comment type="similarity">
    <text evidence="1">Belongs to the sigma-70 factor family. ECF subfamily.</text>
</comment>
<dbReference type="InterPro" id="IPR013324">
    <property type="entry name" value="RNA_pol_sigma_r3/r4-like"/>
</dbReference>
<protein>
    <submittedName>
        <fullName evidence="7">Sigma-70 family RNA polymerase sigma factor</fullName>
    </submittedName>
</protein>
<dbReference type="SUPFAM" id="SSF88946">
    <property type="entry name" value="Sigma2 domain of RNA polymerase sigma factors"/>
    <property type="match status" value="1"/>
</dbReference>
<evidence type="ECO:0000313" key="7">
    <source>
        <dbReference type="EMBL" id="MBD2535204.1"/>
    </source>
</evidence>
<feature type="domain" description="RNA polymerase sigma factor 70 region 4 type 2" evidence="6">
    <location>
        <begin position="134"/>
        <end position="186"/>
    </location>
</feature>
<evidence type="ECO:0000313" key="8">
    <source>
        <dbReference type="Proteomes" id="UP000623440"/>
    </source>
</evidence>
<dbReference type="InterPro" id="IPR013325">
    <property type="entry name" value="RNA_pol_sigma_r2"/>
</dbReference>
<keyword evidence="2" id="KW-0805">Transcription regulation</keyword>
<evidence type="ECO:0000259" key="5">
    <source>
        <dbReference type="Pfam" id="PF04542"/>
    </source>
</evidence>
<feature type="domain" description="RNA polymerase sigma-70 region 2" evidence="5">
    <location>
        <begin position="39"/>
        <end position="106"/>
    </location>
</feature>
<keyword evidence="3" id="KW-0731">Sigma factor</keyword>
<evidence type="ECO:0000256" key="3">
    <source>
        <dbReference type="ARBA" id="ARBA00023082"/>
    </source>
</evidence>
<evidence type="ECO:0000256" key="1">
    <source>
        <dbReference type="ARBA" id="ARBA00010641"/>
    </source>
</evidence>
<reference evidence="7 8" key="1">
    <citation type="journal article" date="2020" name="ISME J.">
        <title>Comparative genomics reveals insights into cyanobacterial evolution and habitat adaptation.</title>
        <authorList>
            <person name="Chen M.Y."/>
            <person name="Teng W.K."/>
            <person name="Zhao L."/>
            <person name="Hu C.X."/>
            <person name="Zhou Y.K."/>
            <person name="Han B.P."/>
            <person name="Song L.R."/>
            <person name="Shu W.S."/>
        </authorList>
    </citation>
    <scope>NUCLEOTIDE SEQUENCE [LARGE SCALE GENOMIC DNA]</scope>
    <source>
        <strain evidence="7 8">FACHB-838</strain>
    </source>
</reference>
<dbReference type="InterPro" id="IPR014284">
    <property type="entry name" value="RNA_pol_sigma-70_dom"/>
</dbReference>
<name>A0ABR8E0V4_9NOSO</name>
<dbReference type="Gene3D" id="1.10.10.10">
    <property type="entry name" value="Winged helix-like DNA-binding domain superfamily/Winged helix DNA-binding domain"/>
    <property type="match status" value="1"/>
</dbReference>
<sequence>MDFLSSCQPYNQYLSELILRSDEELAQKALHSSEAFAELYRRNLKAVYSYQLARVGNVHDAQDLTTQTFLAAQEGISSFRGQGKFAAWLMAIARRKSADYFRGKRSTLPLEKASQVADSSITPEEFVNQQFSLEQVAQALRRLSPERAEAIALKIFAGLSVAETAQVMGKSEAAVKMLGCRALKDLRKYLATTCE</sequence>
<dbReference type="Pfam" id="PF04542">
    <property type="entry name" value="Sigma70_r2"/>
    <property type="match status" value="1"/>
</dbReference>
<dbReference type="InterPro" id="IPR007627">
    <property type="entry name" value="RNA_pol_sigma70_r2"/>
</dbReference>
<dbReference type="InterPro" id="IPR039425">
    <property type="entry name" value="RNA_pol_sigma-70-like"/>
</dbReference>
<dbReference type="NCBIfam" id="TIGR02937">
    <property type="entry name" value="sigma70-ECF"/>
    <property type="match status" value="1"/>
</dbReference>
<dbReference type="InterPro" id="IPR013249">
    <property type="entry name" value="RNA_pol_sigma70_r4_t2"/>
</dbReference>
<evidence type="ECO:0000256" key="2">
    <source>
        <dbReference type="ARBA" id="ARBA00023015"/>
    </source>
</evidence>
<dbReference type="RefSeq" id="WP_190918573.1">
    <property type="nucleotide sequence ID" value="NZ_JACJSI010000246.1"/>
</dbReference>
<keyword evidence="8" id="KW-1185">Reference proteome</keyword>
<dbReference type="Proteomes" id="UP000623440">
    <property type="component" value="Unassembled WGS sequence"/>
</dbReference>
<dbReference type="Pfam" id="PF08281">
    <property type="entry name" value="Sigma70_r4_2"/>
    <property type="match status" value="1"/>
</dbReference>
<evidence type="ECO:0000256" key="4">
    <source>
        <dbReference type="ARBA" id="ARBA00023163"/>
    </source>
</evidence>
<accession>A0ABR8E0V4</accession>
<organism evidence="7 8">
    <name type="scientific">Nostoc flagelliforme FACHB-838</name>
    <dbReference type="NCBI Taxonomy" id="2692904"/>
    <lineage>
        <taxon>Bacteria</taxon>
        <taxon>Bacillati</taxon>
        <taxon>Cyanobacteriota</taxon>
        <taxon>Cyanophyceae</taxon>
        <taxon>Nostocales</taxon>
        <taxon>Nostocaceae</taxon>
        <taxon>Nostoc</taxon>
    </lineage>
</organism>
<dbReference type="Gene3D" id="1.10.1740.10">
    <property type="match status" value="1"/>
</dbReference>
<proteinExistence type="inferred from homology"/>